<accession>A0A2I7N5K5</accession>
<evidence type="ECO:0000256" key="4">
    <source>
        <dbReference type="ARBA" id="ARBA00023004"/>
    </source>
</evidence>
<evidence type="ECO:0000256" key="6">
    <source>
        <dbReference type="ARBA" id="ARBA00023229"/>
    </source>
</evidence>
<dbReference type="PANTHER" id="PTHR30454">
    <property type="entry name" value="4-HYDROXY-3-METHYLBUT-2-EN-1-YL DIPHOSPHATE SYNTHASE"/>
    <property type="match status" value="1"/>
</dbReference>
<dbReference type="EMBL" id="CP024847">
    <property type="protein sequence ID" value="AUR51730.1"/>
    <property type="molecule type" value="Genomic_DNA"/>
</dbReference>
<dbReference type="HAMAP" id="MF_00159">
    <property type="entry name" value="IspG"/>
    <property type="match status" value="1"/>
</dbReference>
<reference evidence="11" key="1">
    <citation type="submission" date="2017-11" db="EMBL/GenBank/DDBJ databases">
        <authorList>
            <person name="Chan K.G."/>
            <person name="Lee L.S."/>
        </authorList>
    </citation>
    <scope>NUCLEOTIDE SEQUENCE [LARGE SCALE GENOMIC DNA]</scope>
    <source>
        <strain evidence="11">DSM 100970</strain>
    </source>
</reference>
<dbReference type="GO" id="GO:0016114">
    <property type="term" value="P:terpenoid biosynthetic process"/>
    <property type="evidence" value="ECO:0007669"/>
    <property type="project" value="InterPro"/>
</dbReference>
<feature type="binding site" evidence="7">
    <location>
        <position position="299"/>
    </location>
    <ligand>
        <name>[4Fe-4S] cluster</name>
        <dbReference type="ChEBI" id="CHEBI:49883"/>
    </ligand>
</feature>
<dbReference type="EC" id="1.17.7.3" evidence="7"/>
<proteinExistence type="inferred from homology"/>
<protein>
    <recommendedName>
        <fullName evidence="7">4-hydroxy-3-methylbut-2-en-1-yl diphosphate synthase (flavodoxin)</fullName>
        <ecNumber evidence="7">1.17.7.3</ecNumber>
    </recommendedName>
    <alternativeName>
        <fullName evidence="7">1-hydroxy-2-methyl-2-(E)-butenyl 4-diphosphate synthase</fullName>
    </alternativeName>
</protein>
<dbReference type="FunFam" id="3.30.413.10:FF:000012">
    <property type="entry name" value="4-hydroxy-3-methylbut-2-en-1-yl diphosphate synthase (flavodoxin)"/>
    <property type="match status" value="1"/>
</dbReference>
<evidence type="ECO:0000256" key="2">
    <source>
        <dbReference type="ARBA" id="ARBA00022723"/>
    </source>
</evidence>
<keyword evidence="1 7" id="KW-0004">4Fe-4S</keyword>
<dbReference type="InterPro" id="IPR004588">
    <property type="entry name" value="IspG_bac-typ"/>
</dbReference>
<evidence type="ECO:0000259" key="9">
    <source>
        <dbReference type="Pfam" id="PF26540"/>
    </source>
</evidence>
<keyword evidence="4 7" id="KW-0408">Iron</keyword>
<dbReference type="Gene3D" id="3.20.20.20">
    <property type="entry name" value="Dihydropteroate synthase-like"/>
    <property type="match status" value="1"/>
</dbReference>
<comment type="cofactor">
    <cofactor evidence="7">
        <name>[4Fe-4S] cluster</name>
        <dbReference type="ChEBI" id="CHEBI:49883"/>
    </cofactor>
    <text evidence="7">Binds 1 [4Fe-4S] cluster.</text>
</comment>
<dbReference type="AlphaFoldDB" id="A0A2I7N5K5"/>
<dbReference type="Pfam" id="PF26540">
    <property type="entry name" value="GcpE_C"/>
    <property type="match status" value="1"/>
</dbReference>
<comment type="pathway">
    <text evidence="7">Isoprenoid biosynthesis; isopentenyl diphosphate biosynthesis via DXP pathway; isopentenyl diphosphate from 1-deoxy-D-xylulose 5-phosphate: step 5/6.</text>
</comment>
<dbReference type="GO" id="GO:0019288">
    <property type="term" value="P:isopentenyl diphosphate biosynthetic process, methylerythritol 4-phosphate pathway"/>
    <property type="evidence" value="ECO:0007669"/>
    <property type="project" value="UniProtKB-UniRule"/>
</dbReference>
<dbReference type="InterPro" id="IPR016425">
    <property type="entry name" value="IspG_bac"/>
</dbReference>
<evidence type="ECO:0000259" key="8">
    <source>
        <dbReference type="Pfam" id="PF04551"/>
    </source>
</evidence>
<dbReference type="InterPro" id="IPR058579">
    <property type="entry name" value="IspG_C"/>
</dbReference>
<evidence type="ECO:0000256" key="3">
    <source>
        <dbReference type="ARBA" id="ARBA00023002"/>
    </source>
</evidence>
<dbReference type="GO" id="GO:0051539">
    <property type="term" value="F:4 iron, 4 sulfur cluster binding"/>
    <property type="evidence" value="ECO:0007669"/>
    <property type="project" value="UniProtKB-UniRule"/>
</dbReference>
<organism evidence="10 11">
    <name type="scientific">Aquella oligotrophica</name>
    <dbReference type="NCBI Taxonomy" id="2067065"/>
    <lineage>
        <taxon>Bacteria</taxon>
        <taxon>Pseudomonadati</taxon>
        <taxon>Pseudomonadota</taxon>
        <taxon>Betaproteobacteria</taxon>
        <taxon>Neisseriales</taxon>
        <taxon>Neisseriaceae</taxon>
        <taxon>Aquella</taxon>
    </lineage>
</organism>
<feature type="binding site" evidence="7">
    <location>
        <position position="349"/>
    </location>
    <ligand>
        <name>[4Fe-4S] cluster</name>
        <dbReference type="ChEBI" id="CHEBI:49883"/>
    </ligand>
</feature>
<comment type="similarity">
    <text evidence="7">Belongs to the IspG family.</text>
</comment>
<evidence type="ECO:0000256" key="1">
    <source>
        <dbReference type="ARBA" id="ARBA00022485"/>
    </source>
</evidence>
<keyword evidence="6 7" id="KW-0414">Isoprene biosynthesis</keyword>
<sequence length="405" mass="44207">MVIRHKTHNVQVGSINVGSSYPVVVQSMTNTDTEDAIATAIQIADLARAGSEVVRVTVNTIEAGRKIKEIKQRLGDMGINVPIVGDFHFNGHKILAEVPDCAKYLDKYRINPGNVGKGSKRDEQFASMINMAREYDKPVRIGVNWGSLDQDLLAQMLDNNARLQSPLSLEVVMQNALIESALQSAEKAIELGLPENKILLSCKVSQVQDLISVYRQLASKCKFPLHLGLTEAGIGTKGIVASTAALSILLQEGIGDTIRISLTPKPGESRTQEVIVAQEILQSMGLRSFVPVVTSCPGCGRTSSDYFQKLADKIQNYLREQMPIWRETYPGVETMKVAVMGCVVNGPGESKLANIGISLPGKDESPVAPVYIDGQKDVTLKGERIAEEFQVLVENYVKTRYGKLV</sequence>
<evidence type="ECO:0000313" key="10">
    <source>
        <dbReference type="EMBL" id="AUR51730.1"/>
    </source>
</evidence>
<dbReference type="PIRSF" id="PIRSF004640">
    <property type="entry name" value="IspG"/>
    <property type="match status" value="1"/>
</dbReference>
<dbReference type="UniPathway" id="UPA00056">
    <property type="reaction ID" value="UER00096"/>
</dbReference>
<keyword evidence="2 7" id="KW-0479">Metal-binding</keyword>
<dbReference type="InterPro" id="IPR045854">
    <property type="entry name" value="NO2/SO3_Rdtase_4Fe4S_sf"/>
</dbReference>
<dbReference type="PANTHER" id="PTHR30454:SF0">
    <property type="entry name" value="4-HYDROXY-3-METHYLBUT-2-EN-1-YL DIPHOSPHATE SYNTHASE (FERREDOXIN), CHLOROPLASTIC"/>
    <property type="match status" value="1"/>
</dbReference>
<dbReference type="InterPro" id="IPR058578">
    <property type="entry name" value="IspG_TIM"/>
</dbReference>
<feature type="domain" description="IspG TIM-barrel" evidence="8">
    <location>
        <begin position="7"/>
        <end position="277"/>
    </location>
</feature>
<dbReference type="SUPFAM" id="SSF56014">
    <property type="entry name" value="Nitrite and sulphite reductase 4Fe-4S domain-like"/>
    <property type="match status" value="1"/>
</dbReference>
<dbReference type="RefSeq" id="WP_102951029.1">
    <property type="nucleotide sequence ID" value="NZ_CP024847.1"/>
</dbReference>
<name>A0A2I7N5K5_9NEIS</name>
<feature type="binding site" evidence="7">
    <location>
        <position position="342"/>
    </location>
    <ligand>
        <name>[4Fe-4S] cluster</name>
        <dbReference type="ChEBI" id="CHEBI:49883"/>
    </ligand>
</feature>
<gene>
    <name evidence="7 10" type="primary">ispG</name>
    <name evidence="10" type="synonym">gcpE</name>
    <name evidence="10" type="ORF">CUN60_05280</name>
</gene>
<dbReference type="KEGG" id="nba:CUN60_05280"/>
<dbReference type="Proteomes" id="UP000236655">
    <property type="component" value="Chromosome"/>
</dbReference>
<dbReference type="NCBIfam" id="NF001540">
    <property type="entry name" value="PRK00366.1"/>
    <property type="match status" value="1"/>
</dbReference>
<feature type="domain" description="IspG C-terminal" evidence="9">
    <location>
        <begin position="293"/>
        <end position="394"/>
    </location>
</feature>
<dbReference type="OrthoDB" id="9803214at2"/>
<evidence type="ECO:0000256" key="7">
    <source>
        <dbReference type="HAMAP-Rule" id="MF_00159"/>
    </source>
</evidence>
<dbReference type="Pfam" id="PF04551">
    <property type="entry name" value="GcpE"/>
    <property type="match status" value="1"/>
</dbReference>
<keyword evidence="11" id="KW-1185">Reference proteome</keyword>
<comment type="catalytic activity">
    <reaction evidence="7">
        <text>(2E)-4-hydroxy-3-methylbut-2-enyl diphosphate + oxidized [flavodoxin] + H2O + 2 H(+) = 2-C-methyl-D-erythritol 2,4-cyclic diphosphate + reduced [flavodoxin]</text>
        <dbReference type="Rhea" id="RHEA:43604"/>
        <dbReference type="Rhea" id="RHEA-COMP:10622"/>
        <dbReference type="Rhea" id="RHEA-COMP:10623"/>
        <dbReference type="ChEBI" id="CHEBI:15377"/>
        <dbReference type="ChEBI" id="CHEBI:15378"/>
        <dbReference type="ChEBI" id="CHEBI:57618"/>
        <dbReference type="ChEBI" id="CHEBI:58210"/>
        <dbReference type="ChEBI" id="CHEBI:58483"/>
        <dbReference type="ChEBI" id="CHEBI:128753"/>
        <dbReference type="EC" id="1.17.7.3"/>
    </reaction>
</comment>
<dbReference type="GO" id="GO:0005506">
    <property type="term" value="F:iron ion binding"/>
    <property type="evidence" value="ECO:0007669"/>
    <property type="project" value="InterPro"/>
</dbReference>
<feature type="binding site" evidence="7">
    <location>
        <position position="296"/>
    </location>
    <ligand>
        <name>[4Fe-4S] cluster</name>
        <dbReference type="ChEBI" id="CHEBI:49883"/>
    </ligand>
</feature>
<dbReference type="GO" id="GO:0141197">
    <property type="term" value="F:4-hydroxy-3-methylbut-2-enyl-diphosphate synthase activity (flavodoxin)"/>
    <property type="evidence" value="ECO:0007669"/>
    <property type="project" value="UniProtKB-EC"/>
</dbReference>
<dbReference type="GO" id="GO:0046429">
    <property type="term" value="F:4-hydroxy-3-methylbut-2-en-1-yl diphosphate synthase activity (ferredoxin)"/>
    <property type="evidence" value="ECO:0007669"/>
    <property type="project" value="UniProtKB-UniRule"/>
</dbReference>
<keyword evidence="5 7" id="KW-0411">Iron-sulfur</keyword>
<dbReference type="InterPro" id="IPR011005">
    <property type="entry name" value="Dihydropteroate_synth-like_sf"/>
</dbReference>
<dbReference type="Gene3D" id="3.30.413.10">
    <property type="entry name" value="Sulfite Reductase Hemoprotein, domain 1"/>
    <property type="match status" value="1"/>
</dbReference>
<comment type="function">
    <text evidence="7">Converts 2C-methyl-D-erythritol 2,4-cyclodiphosphate (ME-2,4cPP) into 1-hydroxy-2-methyl-2-(E)-butenyl 4-diphosphate.</text>
</comment>
<keyword evidence="3 7" id="KW-0560">Oxidoreductase</keyword>
<evidence type="ECO:0000256" key="5">
    <source>
        <dbReference type="ARBA" id="ARBA00023014"/>
    </source>
</evidence>
<evidence type="ECO:0000313" key="11">
    <source>
        <dbReference type="Proteomes" id="UP000236655"/>
    </source>
</evidence>
<dbReference type="FunFam" id="3.20.20.20:FF:000001">
    <property type="entry name" value="4-hydroxy-3-methylbut-2-en-1-yl diphosphate synthase (flavodoxin)"/>
    <property type="match status" value="1"/>
</dbReference>
<dbReference type="NCBIfam" id="TIGR00612">
    <property type="entry name" value="ispG_gcpE"/>
    <property type="match status" value="1"/>
</dbReference>